<dbReference type="PANTHER" id="PTHR20765">
    <property type="entry name" value="SOLUTE CARRIER FAMILY 43 MEMBER 3-RELATED"/>
    <property type="match status" value="1"/>
</dbReference>
<keyword evidence="2" id="KW-1133">Transmembrane helix</keyword>
<keyword evidence="2" id="KW-0812">Transmembrane</keyword>
<feature type="transmembrane region" description="Helical" evidence="2">
    <location>
        <begin position="162"/>
        <end position="180"/>
    </location>
</feature>
<proteinExistence type="predicted"/>
<reference evidence="4" key="1">
    <citation type="journal article" date="2018" name="PLoS ONE">
        <title>Chinook salmon (Oncorhynchus tshawytscha) genome and transcriptome.</title>
        <authorList>
            <person name="Christensen K.A."/>
            <person name="Leong J.S."/>
            <person name="Sakhrani D."/>
            <person name="Biagi C.A."/>
            <person name="Minkley D.R."/>
            <person name="Withler R.E."/>
            <person name="Rondeau E.B."/>
            <person name="Koop B.F."/>
            <person name="Devlin R.H."/>
        </authorList>
    </citation>
    <scope>NUCLEOTIDE SEQUENCE [LARGE SCALE GENOMIC DNA]</scope>
</reference>
<reference evidence="3" key="2">
    <citation type="submission" date="2025-08" db="UniProtKB">
        <authorList>
            <consortium name="Ensembl"/>
        </authorList>
    </citation>
    <scope>IDENTIFICATION</scope>
</reference>
<feature type="transmembrane region" description="Helical" evidence="2">
    <location>
        <begin position="129"/>
        <end position="156"/>
    </location>
</feature>
<feature type="transmembrane region" description="Helical" evidence="2">
    <location>
        <begin position="481"/>
        <end position="500"/>
    </location>
</feature>
<dbReference type="AlphaFoldDB" id="A0AAZ3PFD9"/>
<feature type="transmembrane region" description="Helical" evidence="2">
    <location>
        <begin position="200"/>
        <end position="219"/>
    </location>
</feature>
<feature type="transmembrane region" description="Helical" evidence="2">
    <location>
        <begin position="512"/>
        <end position="534"/>
    </location>
</feature>
<evidence type="ECO:0000256" key="2">
    <source>
        <dbReference type="SAM" id="Phobius"/>
    </source>
</evidence>
<feature type="transmembrane region" description="Helical" evidence="2">
    <location>
        <begin position="448"/>
        <end position="469"/>
    </location>
</feature>
<keyword evidence="2" id="KW-0472">Membrane</keyword>
<dbReference type="Ensembl" id="ENSOTST00005133448.1">
    <property type="protein sequence ID" value="ENSOTSP00005115326.1"/>
    <property type="gene ID" value="ENSOTSG00005060219.1"/>
</dbReference>
<dbReference type="Gene3D" id="1.20.1250.20">
    <property type="entry name" value="MFS general substrate transporter like domains"/>
    <property type="match status" value="2"/>
</dbReference>
<accession>A0AAZ3PFD9</accession>
<gene>
    <name evidence="3" type="primary">LOC112242628</name>
</gene>
<dbReference type="PANTHER" id="PTHR20765:SF1">
    <property type="entry name" value="EQUILIBRATIVE NUCLEOBASE TRANSPORTER 1"/>
    <property type="match status" value="1"/>
</dbReference>
<dbReference type="GO" id="GO:0022857">
    <property type="term" value="F:transmembrane transporter activity"/>
    <property type="evidence" value="ECO:0007669"/>
    <property type="project" value="InterPro"/>
</dbReference>
<organism evidence="3 4">
    <name type="scientific">Oncorhynchus tshawytscha</name>
    <name type="common">Chinook salmon</name>
    <name type="synonym">Salmo tshawytscha</name>
    <dbReference type="NCBI Taxonomy" id="74940"/>
    <lineage>
        <taxon>Eukaryota</taxon>
        <taxon>Metazoa</taxon>
        <taxon>Chordata</taxon>
        <taxon>Craniata</taxon>
        <taxon>Vertebrata</taxon>
        <taxon>Euteleostomi</taxon>
        <taxon>Actinopterygii</taxon>
        <taxon>Neopterygii</taxon>
        <taxon>Teleostei</taxon>
        <taxon>Protacanthopterygii</taxon>
        <taxon>Salmoniformes</taxon>
        <taxon>Salmonidae</taxon>
        <taxon>Salmoninae</taxon>
        <taxon>Oncorhynchus</taxon>
    </lineage>
</organism>
<protein>
    <submittedName>
        <fullName evidence="3">Solute carrier family 43 member 3a</fullName>
    </submittedName>
</protein>
<reference evidence="3" key="3">
    <citation type="submission" date="2025-09" db="UniProtKB">
        <authorList>
            <consortium name="Ensembl"/>
        </authorList>
    </citation>
    <scope>IDENTIFICATION</scope>
</reference>
<dbReference type="Pfam" id="PF07690">
    <property type="entry name" value="MFS_1"/>
    <property type="match status" value="1"/>
</dbReference>
<feature type="transmembrane region" description="Helical" evidence="2">
    <location>
        <begin position="333"/>
        <end position="357"/>
    </location>
</feature>
<keyword evidence="4" id="KW-1185">Reference proteome</keyword>
<dbReference type="GO" id="GO:0016020">
    <property type="term" value="C:membrane"/>
    <property type="evidence" value="ECO:0007669"/>
    <property type="project" value="UniProtKB-SubCell"/>
</dbReference>
<comment type="subcellular location">
    <subcellularLocation>
        <location evidence="1">Membrane</location>
        <topology evidence="1">Multi-pass membrane protein</topology>
    </subcellularLocation>
</comment>
<dbReference type="GeneTree" id="ENSGT00940000157622"/>
<feature type="transmembrane region" description="Helical" evidence="2">
    <location>
        <begin position="225"/>
        <end position="245"/>
    </location>
</feature>
<sequence length="566" mass="62846">MSSHTHTLSLSHTHNLFLTHTKATEARKSSLPHPCSLSETPVDRMNSSLWSLHPSFLLALSPIPALHLSLSLSQNVVDRRRDEQSSLSDIPPFSLSLSLSDCSVQDEQFSLVFTVASFSTNFLRFPLGFLFDCFGTMATRLLATCLYTTGTLLITVSSPEQSALLFPAISCLITSGMLFYTTNAQVGNLFDSHRSTVISVYAGAFDSSAAVFLIIKFLYERGVSFHSSFLVLSVCSVIHVFRTFFLMPKTHIPYPLPDRYAYGVSCGGWRWKRGGERGEKDGGGGERKGDVNAKYQKNAVLQKAESAPLQLQDKAGPSRPDQPERVTSFRSCVLSWFFLWHLVWVAVMQFCHFLFIATVNPMLNRLANRDQTLVSQYTNAFAFTQLCGVLCGPWNGLIMDRHKGKPLAPGETKQEADLRSSSLSLFLTSLQCLLFYVCVSSPLLPLQYLTFILQVLNSAFIYGGHQAFLTIAFPGCHFGKLSGLITSLSAVVLLLQFPVLHLIREFLHGDPIYVNVGLTLLTLLTFIHPLHVHLHCRSLASQRRATAEEEVTNSGSKVTCNRLVEM</sequence>
<evidence type="ECO:0000256" key="1">
    <source>
        <dbReference type="ARBA" id="ARBA00004141"/>
    </source>
</evidence>
<dbReference type="Proteomes" id="UP000694402">
    <property type="component" value="Unassembled WGS sequence"/>
</dbReference>
<evidence type="ECO:0000313" key="4">
    <source>
        <dbReference type="Proteomes" id="UP000694402"/>
    </source>
</evidence>
<dbReference type="InterPro" id="IPR036259">
    <property type="entry name" value="MFS_trans_sf"/>
</dbReference>
<name>A0AAZ3PFD9_ONCTS</name>
<feature type="transmembrane region" description="Helical" evidence="2">
    <location>
        <begin position="423"/>
        <end position="442"/>
    </location>
</feature>
<dbReference type="InterPro" id="IPR011701">
    <property type="entry name" value="MFS"/>
</dbReference>
<dbReference type="InterPro" id="IPR027197">
    <property type="entry name" value="SLC43A3"/>
</dbReference>
<evidence type="ECO:0000313" key="3">
    <source>
        <dbReference type="Ensembl" id="ENSOTSP00005115326.1"/>
    </source>
</evidence>
<dbReference type="SUPFAM" id="SSF103473">
    <property type="entry name" value="MFS general substrate transporter"/>
    <property type="match status" value="1"/>
</dbReference>